<dbReference type="OrthoDB" id="3346251at2759"/>
<accession>A0A8H5D398</accession>
<keyword evidence="1" id="KW-0472">Membrane</keyword>
<feature type="transmembrane region" description="Helical" evidence="1">
    <location>
        <begin position="90"/>
        <end position="110"/>
    </location>
</feature>
<feature type="transmembrane region" description="Helical" evidence="1">
    <location>
        <begin position="53"/>
        <end position="78"/>
    </location>
</feature>
<keyword evidence="1" id="KW-1133">Transmembrane helix</keyword>
<feature type="transmembrane region" description="Helical" evidence="1">
    <location>
        <begin position="122"/>
        <end position="140"/>
    </location>
</feature>
<protein>
    <submittedName>
        <fullName evidence="2">Uncharacterized protein</fullName>
    </submittedName>
</protein>
<dbReference type="EMBL" id="JAACJO010000012">
    <property type="protein sequence ID" value="KAF5351908.1"/>
    <property type="molecule type" value="Genomic_DNA"/>
</dbReference>
<reference evidence="2 3" key="1">
    <citation type="journal article" date="2020" name="ISME J.">
        <title>Uncovering the hidden diversity of litter-decomposition mechanisms in mushroom-forming fungi.</title>
        <authorList>
            <person name="Floudas D."/>
            <person name="Bentzer J."/>
            <person name="Ahren D."/>
            <person name="Johansson T."/>
            <person name="Persson P."/>
            <person name="Tunlid A."/>
        </authorList>
    </citation>
    <scope>NUCLEOTIDE SEQUENCE [LARGE SCALE GENOMIC DNA]</scope>
    <source>
        <strain evidence="2 3">CBS 146.42</strain>
    </source>
</reference>
<comment type="caution">
    <text evidence="2">The sequence shown here is derived from an EMBL/GenBank/DDBJ whole genome shotgun (WGS) entry which is preliminary data.</text>
</comment>
<gene>
    <name evidence="2" type="ORF">D9756_007473</name>
</gene>
<keyword evidence="3" id="KW-1185">Reference proteome</keyword>
<organism evidence="2 3">
    <name type="scientific">Leucocoprinus leucothites</name>
    <dbReference type="NCBI Taxonomy" id="201217"/>
    <lineage>
        <taxon>Eukaryota</taxon>
        <taxon>Fungi</taxon>
        <taxon>Dikarya</taxon>
        <taxon>Basidiomycota</taxon>
        <taxon>Agaricomycotina</taxon>
        <taxon>Agaricomycetes</taxon>
        <taxon>Agaricomycetidae</taxon>
        <taxon>Agaricales</taxon>
        <taxon>Agaricineae</taxon>
        <taxon>Agaricaceae</taxon>
        <taxon>Leucocoprinus</taxon>
    </lineage>
</organism>
<feature type="transmembrane region" description="Helical" evidence="1">
    <location>
        <begin position="169"/>
        <end position="191"/>
    </location>
</feature>
<name>A0A8H5D398_9AGAR</name>
<evidence type="ECO:0000313" key="2">
    <source>
        <dbReference type="EMBL" id="KAF5351908.1"/>
    </source>
</evidence>
<dbReference type="AlphaFoldDB" id="A0A8H5D398"/>
<proteinExistence type="predicted"/>
<sequence length="266" mass="30320">MEESTMVWLPKGYQIQSFLRIASISVALYDYLETAPTAYRFYREQWRSRRLTASCVLFMLLRLFSIIALTLSSVGFFYGGFNPKSCERFFLLPPIFKVLQIMVSQAILGFRVYNLAQRSEKVLYVGLFVYITTCSLQWVSTLVERDAVVDKHVHNCRAFSEQPKHLGAWVFYTIAMVYDILMTLTSVFYLLRYKLTSSSGSLMLKLVNMMLSDGLGYLIALTATNAINVTLYKTSTDIQSAAYVLGPTWLHYASSSDTPERHLATA</sequence>
<evidence type="ECO:0000313" key="3">
    <source>
        <dbReference type="Proteomes" id="UP000559027"/>
    </source>
</evidence>
<dbReference type="Proteomes" id="UP000559027">
    <property type="component" value="Unassembled WGS sequence"/>
</dbReference>
<keyword evidence="1" id="KW-0812">Transmembrane</keyword>
<evidence type="ECO:0000256" key="1">
    <source>
        <dbReference type="SAM" id="Phobius"/>
    </source>
</evidence>